<evidence type="ECO:0000256" key="3">
    <source>
        <dbReference type="ARBA" id="ARBA00022540"/>
    </source>
</evidence>
<dbReference type="FunFam" id="3.40.50.10050:FF:000001">
    <property type="entry name" value="Translation initiation factor IF-2"/>
    <property type="match status" value="1"/>
</dbReference>
<evidence type="ECO:0000259" key="9">
    <source>
        <dbReference type="PROSITE" id="PS51722"/>
    </source>
</evidence>
<dbReference type="FunFam" id="3.40.50.300:FF:000019">
    <property type="entry name" value="Translation initiation factor IF-2"/>
    <property type="match status" value="1"/>
</dbReference>
<evidence type="ECO:0000256" key="7">
    <source>
        <dbReference type="NCBIfam" id="TIGR00487"/>
    </source>
</evidence>
<evidence type="ECO:0000256" key="8">
    <source>
        <dbReference type="RuleBase" id="RU000644"/>
    </source>
</evidence>
<dbReference type="GO" id="GO:0005737">
    <property type="term" value="C:cytoplasm"/>
    <property type="evidence" value="ECO:0007669"/>
    <property type="project" value="UniProtKB-UniRule"/>
</dbReference>
<proteinExistence type="inferred from homology"/>
<comment type="function">
    <text evidence="8">One of the essential components for the initiation of protein synthesis. Protects formylmethionyl-tRNA from spontaneous hydrolysis and promotes its binding to the 30S ribosomal subunits. Also involved in the hydrolysis of GTP during the formation of the 70S ribosomal complex.</text>
</comment>
<reference evidence="10 11" key="1">
    <citation type="journal article" date="2016" name="Nat. Commun.">
        <title>Thousands of microbial genomes shed light on interconnected biogeochemical processes in an aquifer system.</title>
        <authorList>
            <person name="Anantharaman K."/>
            <person name="Brown C.T."/>
            <person name="Hug L.A."/>
            <person name="Sharon I."/>
            <person name="Castelle C.J."/>
            <person name="Probst A.J."/>
            <person name="Thomas B.C."/>
            <person name="Singh A."/>
            <person name="Wilkins M.J."/>
            <person name="Karaoz U."/>
            <person name="Brodie E.L."/>
            <person name="Williams K.H."/>
            <person name="Hubbard S.S."/>
            <person name="Banfield J.F."/>
        </authorList>
    </citation>
    <scope>NUCLEOTIDE SEQUENCE [LARGE SCALE GENOMIC DNA]</scope>
</reference>
<comment type="caution">
    <text evidence="10">The sequence shown here is derived from an EMBL/GenBank/DDBJ whole genome shotgun (WGS) entry which is preliminary data.</text>
</comment>
<dbReference type="SUPFAM" id="SSF52156">
    <property type="entry name" value="Initiation factor IF2/eIF5b, domain 3"/>
    <property type="match status" value="1"/>
</dbReference>
<dbReference type="InterPro" id="IPR027417">
    <property type="entry name" value="P-loop_NTPase"/>
</dbReference>
<dbReference type="SUPFAM" id="SSF52540">
    <property type="entry name" value="P-loop containing nucleoside triphosphate hydrolases"/>
    <property type="match status" value="1"/>
</dbReference>
<keyword evidence="4" id="KW-0547">Nucleotide-binding</keyword>
<dbReference type="Pfam" id="PF00009">
    <property type="entry name" value="GTP_EFTU"/>
    <property type="match status" value="1"/>
</dbReference>
<dbReference type="CDD" id="cd01887">
    <property type="entry name" value="IF2_eIF5B"/>
    <property type="match status" value="1"/>
</dbReference>
<sequence length="498" mass="54180">MEQKNKNITVRPPVVVVVGHIDHGKSTLLDYIRKTTTTEKEAGGITQHISAYETELEISGQKRKMTFLDTPGHEAFCSIRERGTRIADIAVLVVSAEDGVKPQTVEALNCITNDSVPYIVALNKIDRPNADINRVKQDLAENGVLVEGWGGSVPIVPLSAKNGEGVPELLEIIALQSDLEELTGDPSVTAEGFVVESNLNPKQGIAATLIIKNGVMKTGTFIASAGAYAPIRAILNYKGENLKEASFSSPVKIVGWNTTPMVGQEFKTFVKKEDAIAFAGENKNTQTDTTHEAASEGQARLEIVLKADTLGSLDAVEHELKKLCNEKIAVRIISKGIGSISEKDIKTANIKSSLILGFNVDSDKIAEMLALRDGANVKTFKIIYELVDYIKEKVKEATPVETIETVTGSAKILRVFSKNKDKQVAGGHIEDGEIKSGSLIKIYRREAEIGEGKIKELQAQKVKTAIVKDKQEFGMFLESKIELTEGDVIKATSLIRQE</sequence>
<dbReference type="PANTHER" id="PTHR43381:SF4">
    <property type="entry name" value="EUKARYOTIC TRANSLATION INITIATION FACTOR 5B"/>
    <property type="match status" value="1"/>
</dbReference>
<evidence type="ECO:0000256" key="5">
    <source>
        <dbReference type="ARBA" id="ARBA00022917"/>
    </source>
</evidence>
<evidence type="ECO:0000256" key="6">
    <source>
        <dbReference type="ARBA" id="ARBA00023134"/>
    </source>
</evidence>
<dbReference type="PANTHER" id="PTHR43381">
    <property type="entry name" value="TRANSLATION INITIATION FACTOR IF-2-RELATED"/>
    <property type="match status" value="1"/>
</dbReference>
<dbReference type="InterPro" id="IPR023115">
    <property type="entry name" value="TIF_IF2_dom3"/>
</dbReference>
<dbReference type="EMBL" id="MHWW01000009">
    <property type="protein sequence ID" value="OHB15387.1"/>
    <property type="molecule type" value="Genomic_DNA"/>
</dbReference>
<evidence type="ECO:0000256" key="2">
    <source>
        <dbReference type="ARBA" id="ARBA00020675"/>
    </source>
</evidence>
<dbReference type="InterPro" id="IPR053905">
    <property type="entry name" value="EF-G-like_DII"/>
</dbReference>
<dbReference type="GO" id="GO:0003743">
    <property type="term" value="F:translation initiation factor activity"/>
    <property type="evidence" value="ECO:0007669"/>
    <property type="project" value="UniProtKB-UniRule"/>
</dbReference>
<evidence type="ECO:0000256" key="4">
    <source>
        <dbReference type="ARBA" id="ARBA00022741"/>
    </source>
</evidence>
<comment type="similarity">
    <text evidence="1 8">Belongs to the TRAFAC class translation factor GTPase superfamily. Classic translation factor GTPase family. IF-2 subfamily.</text>
</comment>
<gene>
    <name evidence="10" type="ORF">A2431_03825</name>
</gene>
<dbReference type="NCBIfam" id="TIGR00487">
    <property type="entry name" value="IF-2"/>
    <property type="match status" value="1"/>
</dbReference>
<dbReference type="InterPro" id="IPR036925">
    <property type="entry name" value="TIF_IF2_dom3_sf"/>
</dbReference>
<dbReference type="InterPro" id="IPR015760">
    <property type="entry name" value="TIF_IF2"/>
</dbReference>
<dbReference type="Gene3D" id="3.40.50.300">
    <property type="entry name" value="P-loop containing nucleotide triphosphate hydrolases"/>
    <property type="match status" value="1"/>
</dbReference>
<dbReference type="InterPro" id="IPR000795">
    <property type="entry name" value="T_Tr_GTP-bd_dom"/>
</dbReference>
<organism evidence="10 11">
    <name type="scientific">Candidatus Zambryskibacteria bacterium RIFOXYC1_FULL_39_10</name>
    <dbReference type="NCBI Taxonomy" id="1802779"/>
    <lineage>
        <taxon>Bacteria</taxon>
        <taxon>Candidatus Zambryskiibacteriota</taxon>
    </lineage>
</organism>
<dbReference type="Proteomes" id="UP000177697">
    <property type="component" value="Unassembled WGS sequence"/>
</dbReference>
<dbReference type="AlphaFoldDB" id="A0A1G2V191"/>
<dbReference type="Gene3D" id="3.40.50.10050">
    <property type="entry name" value="Translation initiation factor IF- 2, domain 3"/>
    <property type="match status" value="1"/>
</dbReference>
<accession>A0A1G2V191</accession>
<keyword evidence="5 8" id="KW-0648">Protein biosynthesis</keyword>
<dbReference type="Pfam" id="PF22042">
    <property type="entry name" value="EF-G_D2"/>
    <property type="match status" value="1"/>
</dbReference>
<dbReference type="InterPro" id="IPR000178">
    <property type="entry name" value="TF_IF2_bacterial-like"/>
</dbReference>
<dbReference type="SUPFAM" id="SSF50447">
    <property type="entry name" value="Translation proteins"/>
    <property type="match status" value="2"/>
</dbReference>
<dbReference type="PRINTS" id="PR00315">
    <property type="entry name" value="ELONGATNFCT"/>
</dbReference>
<dbReference type="InterPro" id="IPR009000">
    <property type="entry name" value="Transl_B-barrel_sf"/>
</dbReference>
<dbReference type="Pfam" id="PF11987">
    <property type="entry name" value="IF-2"/>
    <property type="match status" value="1"/>
</dbReference>
<evidence type="ECO:0000256" key="1">
    <source>
        <dbReference type="ARBA" id="ARBA00007733"/>
    </source>
</evidence>
<feature type="domain" description="Tr-type G" evidence="9">
    <location>
        <begin position="10"/>
        <end position="183"/>
    </location>
</feature>
<keyword evidence="3 8" id="KW-0396">Initiation factor</keyword>
<dbReference type="GO" id="GO:0003924">
    <property type="term" value="F:GTPase activity"/>
    <property type="evidence" value="ECO:0007669"/>
    <property type="project" value="InterPro"/>
</dbReference>
<dbReference type="NCBIfam" id="TIGR00231">
    <property type="entry name" value="small_GTP"/>
    <property type="match status" value="1"/>
</dbReference>
<keyword evidence="6" id="KW-0342">GTP-binding</keyword>
<dbReference type="Gene3D" id="2.40.30.10">
    <property type="entry name" value="Translation factors"/>
    <property type="match status" value="2"/>
</dbReference>
<dbReference type="GO" id="GO:0005525">
    <property type="term" value="F:GTP binding"/>
    <property type="evidence" value="ECO:0007669"/>
    <property type="project" value="UniProtKB-KW"/>
</dbReference>
<dbReference type="InterPro" id="IPR005225">
    <property type="entry name" value="Small_GTP-bd"/>
</dbReference>
<name>A0A1G2V191_9BACT</name>
<dbReference type="PROSITE" id="PS51722">
    <property type="entry name" value="G_TR_2"/>
    <property type="match status" value="1"/>
</dbReference>
<evidence type="ECO:0000313" key="10">
    <source>
        <dbReference type="EMBL" id="OHB15387.1"/>
    </source>
</evidence>
<evidence type="ECO:0000313" key="11">
    <source>
        <dbReference type="Proteomes" id="UP000177697"/>
    </source>
</evidence>
<protein>
    <recommendedName>
        <fullName evidence="2 7">Translation initiation factor IF-2</fullName>
    </recommendedName>
</protein>